<comment type="caution">
    <text evidence="2">The sequence shown here is derived from an EMBL/GenBank/DDBJ whole genome shotgun (WGS) entry which is preliminary data.</text>
</comment>
<reference evidence="2 3" key="1">
    <citation type="submission" date="2023-10" db="EMBL/GenBank/DDBJ databases">
        <authorList>
            <person name="Maclean D."/>
            <person name="Macfadyen A."/>
        </authorList>
    </citation>
    <scope>NUCLEOTIDE SEQUENCE [LARGE SCALE GENOMIC DNA]</scope>
</reference>
<gene>
    <name evidence="2" type="ORF">CVIRNUC_001631</name>
</gene>
<dbReference type="AlphaFoldDB" id="A0AAV1HV36"/>
<protein>
    <submittedName>
        <fullName evidence="2">Uncharacterized protein</fullName>
    </submittedName>
</protein>
<sequence>MTVSRCFLALMLMLCSTSLAVCGLLKTSTGAAATRLTMTTKANWLAKALHNMDTDDIKATNSGPSLRMRRLSAAAAPLPPVEYTPTWALPSLDPMQMARNLGHGLAAATNSLGTSLMGGLAGQALPPVSGNQQSSQVDQLADMVSAVFMVHSATQLDIYDHLNTSHAITAAELAVDLFWKQVEGYVNGTFDLIKDLPIEVSGLPKNVSDAVASQQQSLSQADNSTYLMESFHKLVHDLEEPLGISGGGSVFSYSPCFVNAPPAGINIGATGINVGAPLVGISPTGISINPTALNIQPTLISVSPTGVNVSPQGLNIAPALIAVAPGRVSVNPQGANIGVSLDCSAAAHRMSCFHNLHELVALHLQSCYLHRAGV</sequence>
<accession>A0AAV1HV36</accession>
<evidence type="ECO:0000313" key="2">
    <source>
        <dbReference type="EMBL" id="CAK0745600.1"/>
    </source>
</evidence>
<proteinExistence type="predicted"/>
<evidence type="ECO:0000313" key="3">
    <source>
        <dbReference type="Proteomes" id="UP001314263"/>
    </source>
</evidence>
<feature type="signal peptide" evidence="1">
    <location>
        <begin position="1"/>
        <end position="20"/>
    </location>
</feature>
<keyword evidence="1" id="KW-0732">Signal</keyword>
<evidence type="ECO:0000256" key="1">
    <source>
        <dbReference type="SAM" id="SignalP"/>
    </source>
</evidence>
<keyword evidence="3" id="KW-1185">Reference proteome</keyword>
<dbReference type="Proteomes" id="UP001314263">
    <property type="component" value="Unassembled WGS sequence"/>
</dbReference>
<organism evidence="2 3">
    <name type="scientific">Coccomyxa viridis</name>
    <dbReference type="NCBI Taxonomy" id="1274662"/>
    <lineage>
        <taxon>Eukaryota</taxon>
        <taxon>Viridiplantae</taxon>
        <taxon>Chlorophyta</taxon>
        <taxon>core chlorophytes</taxon>
        <taxon>Trebouxiophyceae</taxon>
        <taxon>Trebouxiophyceae incertae sedis</taxon>
        <taxon>Coccomyxaceae</taxon>
        <taxon>Coccomyxa</taxon>
    </lineage>
</organism>
<dbReference type="EMBL" id="CAUYUE010000002">
    <property type="protein sequence ID" value="CAK0745600.1"/>
    <property type="molecule type" value="Genomic_DNA"/>
</dbReference>
<name>A0AAV1HV36_9CHLO</name>
<feature type="chain" id="PRO_5043807758" evidence="1">
    <location>
        <begin position="21"/>
        <end position="374"/>
    </location>
</feature>